<organism evidence="1 2">
    <name type="scientific">Flagellimonas spongiicola</name>
    <dbReference type="NCBI Taxonomy" id="2942208"/>
    <lineage>
        <taxon>Bacteria</taxon>
        <taxon>Pseudomonadati</taxon>
        <taxon>Bacteroidota</taxon>
        <taxon>Flavobacteriia</taxon>
        <taxon>Flavobacteriales</taxon>
        <taxon>Flavobacteriaceae</taxon>
        <taxon>Flagellimonas</taxon>
    </lineage>
</organism>
<evidence type="ECO:0000313" key="1">
    <source>
        <dbReference type="EMBL" id="MCL6272513.1"/>
    </source>
</evidence>
<evidence type="ECO:0008006" key="3">
    <source>
        <dbReference type="Google" id="ProtNLM"/>
    </source>
</evidence>
<sequence>MSDKVHYSLNPVQRFIYKLFGATQVTRLIMGHYLLQKNFLYKEGWNRTVRTQKPVDVKGNPLPWFSYACITFLNDRICQGMSVFEYGSGNSTLWFLGKGCNLVSVEHHKGWYDTMFKKIGDNPAVEYLWRDLESKDYSMEILNHKNKFDIVVIDGRDRVNCSLNALGALKENGVIIWDNADRPAYAEGYQFLKDNGFKRLDFHGMGPINSKMWTTSIFYKSDSCLKL</sequence>
<evidence type="ECO:0000313" key="2">
    <source>
        <dbReference type="Proteomes" id="UP001203607"/>
    </source>
</evidence>
<reference evidence="1 2" key="1">
    <citation type="submission" date="2022-05" db="EMBL/GenBank/DDBJ databases">
        <authorList>
            <person name="Park J.-S."/>
        </authorList>
    </citation>
    <scope>NUCLEOTIDE SEQUENCE [LARGE SCALE GENOMIC DNA]</scope>
    <source>
        <strain evidence="1 2">2012CJ35-5</strain>
    </source>
</reference>
<keyword evidence="2" id="KW-1185">Reference proteome</keyword>
<accession>A0ABT0PME0</accession>
<protein>
    <recommendedName>
        <fullName evidence="3">FkbM family methyltransferase</fullName>
    </recommendedName>
</protein>
<dbReference type="InterPro" id="IPR029063">
    <property type="entry name" value="SAM-dependent_MTases_sf"/>
</dbReference>
<comment type="caution">
    <text evidence="1">The sequence shown here is derived from an EMBL/GenBank/DDBJ whole genome shotgun (WGS) entry which is preliminary data.</text>
</comment>
<proteinExistence type="predicted"/>
<dbReference type="EMBL" id="JAMFMA010000001">
    <property type="protein sequence ID" value="MCL6272513.1"/>
    <property type="molecule type" value="Genomic_DNA"/>
</dbReference>
<dbReference type="Gene3D" id="3.40.50.150">
    <property type="entry name" value="Vaccinia Virus protein VP39"/>
    <property type="match status" value="1"/>
</dbReference>
<dbReference type="Proteomes" id="UP001203607">
    <property type="component" value="Unassembled WGS sequence"/>
</dbReference>
<dbReference type="RefSeq" id="WP_249655700.1">
    <property type="nucleotide sequence ID" value="NZ_JAMFMA010000001.1"/>
</dbReference>
<gene>
    <name evidence="1" type="ORF">M3P19_00750</name>
</gene>
<name>A0ABT0PME0_9FLAO</name>
<dbReference type="SUPFAM" id="SSF53335">
    <property type="entry name" value="S-adenosyl-L-methionine-dependent methyltransferases"/>
    <property type="match status" value="1"/>
</dbReference>